<dbReference type="EMBL" id="AB826686">
    <property type="protein sequence ID" value="BAO45797.1"/>
    <property type="molecule type" value="Genomic_RNA"/>
</dbReference>
<organism evidence="1">
    <name type="scientific">Pepper ringspot virus</name>
    <dbReference type="NCBI Taxonomy" id="31750"/>
    <lineage>
        <taxon>Viruses</taxon>
        <taxon>Riboviria</taxon>
        <taxon>Orthornavirae</taxon>
        <taxon>Kitrinoviricota</taxon>
        <taxon>Alsuviricetes</taxon>
        <taxon>Martellivirales</taxon>
        <taxon>Virgaviridae</taxon>
        <taxon>Tobravirus</taxon>
        <taxon>Tobravirus capsici</taxon>
    </lineage>
</organism>
<accession>W0TQC8</accession>
<name>W0TQC8_9VIRU</name>
<evidence type="ECO:0000313" key="1">
    <source>
        <dbReference type="EMBL" id="BAO45797.1"/>
    </source>
</evidence>
<dbReference type="EMBL" id="AB826687">
    <property type="protein sequence ID" value="BAO45799.1"/>
    <property type="molecule type" value="Genomic_RNA"/>
</dbReference>
<protein>
    <submittedName>
        <fullName evidence="1">Putative ORFN1</fullName>
    </submittedName>
</protein>
<proteinExistence type="predicted"/>
<sequence length="63" mass="7061">MHNYTDCAILNIIIIRFCLADPLVAAITCAKWQCTMTNSIRKLLTLPSLRGSRLRIGKMLLLG</sequence>
<reference evidence="1" key="1">
    <citation type="submission" date="2013-06" db="EMBL/GenBank/DDBJ databases">
        <title>Unique sequences of the RNA 2 genome segment of new Brazilian isolates of the tobravirus, pepper ringspot virus.</title>
        <authorList>
            <person name="Nagata T."/>
            <person name="Nicolini C."/>
            <person name="Batista A.R.S."/>
            <person name="Rodrigues K.B."/>
            <person name="Bonnet R.M.V."/>
            <person name="Macedo M.A."/>
            <person name="Inoue-Nagata A.K."/>
        </authorList>
    </citation>
    <scope>NUCLEOTIDE SEQUENCE</scope>
</reference>